<comment type="caution">
    <text evidence="2">The sequence shown here is derived from an EMBL/GenBank/DDBJ whole genome shotgun (WGS) entry which is preliminary data.</text>
</comment>
<dbReference type="Pfam" id="PF13432">
    <property type="entry name" value="TPR_16"/>
    <property type="match status" value="2"/>
</dbReference>
<dbReference type="AlphaFoldDB" id="A0A317MTQ2"/>
<feature type="repeat" description="TPR" evidence="1">
    <location>
        <begin position="512"/>
        <end position="545"/>
    </location>
</feature>
<dbReference type="Proteomes" id="UP000246569">
    <property type="component" value="Unassembled WGS sequence"/>
</dbReference>
<gene>
    <name evidence="2" type="ORF">C7443_10759</name>
</gene>
<sequence length="931" mass="102368">MSSSGIESKNNRNTLALKVAFAVMVAVGRPSIAETSADSYVAEARQSIKAGNIQAGIIQLKNALQDEPDNAAVRLLLGQTYLAAGDYAAADKELTRARDLGLPRVQWIKDLGKALLMLGKADRIADELQVDANDPPEVRASILAIQALAELGERKVDSARAKLNEALSLQPENVDALVAMARLDANDKNYQEADRRIDKVLVLQPENFDALLIKAELSRLQKKLPEAVSLYTQVISKRPRELRALLGRAEANFEQKNFDAALADVNAVRNIRSDLPPANYLRGRILLVQKNLPGAQEALLDVLRFAPEHWPSYLLLGAIALQQGNLEQAQSYLSRFVAAQPSNLHARKLLAATEMKLKNPKKAIEVLEQEKANDDAQYLALLGSAYMQSGDVQKAGMLLQKAAEISPDQSAIRAQLALSMLASGEADKAISELETAVDLNQGLVQADIMLVLTLLQNKEFDKAVDTARSLVGKLPDNPMPYNLLGVAELGRQDFKAARSSFEQALKISPQFSVAELNLAQLDLRESNVDEATHRYMSILKQDPNNAQAMLALAAIADRAGNAGDALQWLEKAWDKNPSQFSVGSVLAERYLQRGERLKALQVARSLESAQADSPAVQRLLGIVLLANDDPANAKQAFVRYGELAPKSPDPWQLKAGAEVRLKDFAAAEDALKQALSFDSKYFPSLVMKGELLLRDRRFSELSQVIAVLREAHPKSGMAERFEGDSFGLQSKWKEAAQAYQASLVLSPNSRIVQQLAKVLLLGGDGNKARDVLEKWLVEHPEDISVRMQLAVELQRIGKIDESIEQYKILLSKNGKYVPALNNLAWLYNEKGSKEAISLAEKARELAPDSPEVADTLGWVLTQNGDTERGVRILRQAAVQAPHLGDIRFHLAVALEKSGKPDEAKRELERLLSEDRSFEQQDSARAMLQRLK</sequence>
<evidence type="ECO:0000313" key="3">
    <source>
        <dbReference type="Proteomes" id="UP000246569"/>
    </source>
</evidence>
<dbReference type="InterPro" id="IPR014266">
    <property type="entry name" value="PEP-CTERM_TPR_PrsT"/>
</dbReference>
<keyword evidence="1" id="KW-0802">TPR repeat</keyword>
<dbReference type="OrthoDB" id="5959200at2"/>
<dbReference type="InterPro" id="IPR011990">
    <property type="entry name" value="TPR-like_helical_dom_sf"/>
</dbReference>
<evidence type="ECO:0000256" key="1">
    <source>
        <dbReference type="PROSITE-ProRule" id="PRU00339"/>
    </source>
</evidence>
<keyword evidence="3" id="KW-1185">Reference proteome</keyword>
<accession>A0A317MTQ2</accession>
<keyword evidence="2" id="KW-0449">Lipoprotein</keyword>
<dbReference type="SMART" id="SM00028">
    <property type="entry name" value="TPR"/>
    <property type="match status" value="18"/>
</dbReference>
<feature type="repeat" description="TPR" evidence="1">
    <location>
        <begin position="310"/>
        <end position="343"/>
    </location>
</feature>
<dbReference type="InterPro" id="IPR019734">
    <property type="entry name" value="TPR_rpt"/>
</dbReference>
<organism evidence="2 3">
    <name type="scientific">Plasticicumulans acidivorans</name>
    <dbReference type="NCBI Taxonomy" id="886464"/>
    <lineage>
        <taxon>Bacteria</taxon>
        <taxon>Pseudomonadati</taxon>
        <taxon>Pseudomonadota</taxon>
        <taxon>Gammaproteobacteria</taxon>
        <taxon>Candidatus Competibacteraceae</taxon>
        <taxon>Plasticicumulans</taxon>
    </lineage>
</organism>
<dbReference type="Pfam" id="PF14559">
    <property type="entry name" value="TPR_19"/>
    <property type="match status" value="4"/>
</dbReference>
<dbReference type="RefSeq" id="WP_146213301.1">
    <property type="nucleotide sequence ID" value="NZ_QGTJ01000007.1"/>
</dbReference>
<feature type="repeat" description="TPR" evidence="1">
    <location>
        <begin position="478"/>
        <end position="511"/>
    </location>
</feature>
<dbReference type="Gene3D" id="1.25.40.10">
    <property type="entry name" value="Tetratricopeptide repeat domain"/>
    <property type="match status" value="5"/>
</dbReference>
<dbReference type="PANTHER" id="PTHR12558:SF13">
    <property type="entry name" value="CELL DIVISION CYCLE PROTEIN 27 HOMOLOG"/>
    <property type="match status" value="1"/>
</dbReference>
<proteinExistence type="predicted"/>
<dbReference type="PROSITE" id="PS50005">
    <property type="entry name" value="TPR"/>
    <property type="match status" value="4"/>
</dbReference>
<evidence type="ECO:0000313" key="2">
    <source>
        <dbReference type="EMBL" id="PWV60486.1"/>
    </source>
</evidence>
<dbReference type="SUPFAM" id="SSF48452">
    <property type="entry name" value="TPR-like"/>
    <property type="match status" value="4"/>
</dbReference>
<reference evidence="2 3" key="1">
    <citation type="submission" date="2018-05" db="EMBL/GenBank/DDBJ databases">
        <title>Genomic Encyclopedia of Type Strains, Phase IV (KMG-IV): sequencing the most valuable type-strain genomes for metagenomic binning, comparative biology and taxonomic classification.</title>
        <authorList>
            <person name="Goeker M."/>
        </authorList>
    </citation>
    <scope>NUCLEOTIDE SEQUENCE [LARGE SCALE GENOMIC DNA]</scope>
    <source>
        <strain evidence="2 3">DSM 23606</strain>
    </source>
</reference>
<feature type="repeat" description="TPR" evidence="1">
    <location>
        <begin position="376"/>
        <end position="409"/>
    </location>
</feature>
<protein>
    <submittedName>
        <fullName evidence="2">Putative PEP-CTERM system TPR-repeat lipoprotein</fullName>
    </submittedName>
</protein>
<name>A0A317MTQ2_9GAMM</name>
<dbReference type="EMBL" id="QGTJ01000007">
    <property type="protein sequence ID" value="PWV60486.1"/>
    <property type="molecule type" value="Genomic_DNA"/>
</dbReference>
<dbReference type="NCBIfam" id="TIGR02917">
    <property type="entry name" value="PEP_TPR_lipo"/>
    <property type="match status" value="1"/>
</dbReference>
<dbReference type="PANTHER" id="PTHR12558">
    <property type="entry name" value="CELL DIVISION CYCLE 16,23,27"/>
    <property type="match status" value="1"/>
</dbReference>